<comment type="similarity">
    <text evidence="4">Belongs to the RTC4 family.</text>
</comment>
<dbReference type="GO" id="GO:0005737">
    <property type="term" value="C:cytoplasm"/>
    <property type="evidence" value="ECO:0007669"/>
    <property type="project" value="UniProtKB-SubCell"/>
</dbReference>
<dbReference type="AlphaFoldDB" id="A0A9P5QC89"/>
<accession>A0A9P5QC89</accession>
<keyword evidence="10" id="KW-1185">Reference proteome</keyword>
<evidence type="ECO:0000256" key="3">
    <source>
        <dbReference type="ARBA" id="ARBA00004496"/>
    </source>
</evidence>
<sequence length="253" mass="28498">DPSVDAKTLCPYCDEPLPPFPTPHLKHLLATTVKKSVRNPRPTNPMGRKAEVTVFINVCQRHRFESEILPEAQAKGWPKTIEWSLIHERVMNMKDHLRALTENSIVGDDDDDDDSPWEIPGKSRNMKRARDGCVFWQEAMNDVKEKGTRAAGNVKNQFANFDKTQPGYYGELGSVIIHQTLFELFPPEDIQPEVVSPLSPKDFINRVLLPEVAIQLIMEDKSLSGSSGSRRALKILRDSTAYGVAMFPEDTGE</sequence>
<dbReference type="Pfam" id="PF14474">
    <property type="entry name" value="RTC4"/>
    <property type="match status" value="1"/>
</dbReference>
<evidence type="ECO:0000256" key="7">
    <source>
        <dbReference type="ARBA" id="ARBA00023242"/>
    </source>
</evidence>
<dbReference type="PANTHER" id="PTHR41391">
    <property type="entry name" value="RESTRICTION OF TELOMERE CAPPING PROTEIN 4"/>
    <property type="match status" value="1"/>
</dbReference>
<feature type="non-terminal residue" evidence="9">
    <location>
        <position position="253"/>
    </location>
</feature>
<comment type="subcellular location">
    <subcellularLocation>
        <location evidence="3">Cytoplasm</location>
    </subcellularLocation>
    <subcellularLocation>
        <location evidence="2">Nucleus</location>
    </subcellularLocation>
</comment>
<comment type="caution">
    <text evidence="9">The sequence shown here is derived from an EMBL/GenBank/DDBJ whole genome shotgun (WGS) entry which is preliminary data.</text>
</comment>
<evidence type="ECO:0000259" key="8">
    <source>
        <dbReference type="SMART" id="SM01312"/>
    </source>
</evidence>
<feature type="domain" description="Restriction of telomere capping protein 4 C-terminal" evidence="8">
    <location>
        <begin position="105"/>
        <end position="249"/>
    </location>
</feature>
<comment type="function">
    <text evidence="1">May be involved in a process influencing telomere capping.</text>
</comment>
<keyword evidence="6" id="KW-0963">Cytoplasm</keyword>
<evidence type="ECO:0000256" key="1">
    <source>
        <dbReference type="ARBA" id="ARBA00002738"/>
    </source>
</evidence>
<evidence type="ECO:0000313" key="10">
    <source>
        <dbReference type="Proteomes" id="UP000772434"/>
    </source>
</evidence>
<keyword evidence="7" id="KW-0539">Nucleus</keyword>
<reference evidence="9" key="1">
    <citation type="submission" date="2020-11" db="EMBL/GenBank/DDBJ databases">
        <authorList>
            <consortium name="DOE Joint Genome Institute"/>
            <person name="Ahrendt S."/>
            <person name="Riley R."/>
            <person name="Andreopoulos W."/>
            <person name="Labutti K."/>
            <person name="Pangilinan J."/>
            <person name="Ruiz-Duenas F.J."/>
            <person name="Barrasa J.M."/>
            <person name="Sanchez-Garcia M."/>
            <person name="Camarero S."/>
            <person name="Miyauchi S."/>
            <person name="Serrano A."/>
            <person name="Linde D."/>
            <person name="Babiker R."/>
            <person name="Drula E."/>
            <person name="Ayuso-Fernandez I."/>
            <person name="Pacheco R."/>
            <person name="Padilla G."/>
            <person name="Ferreira P."/>
            <person name="Barriuso J."/>
            <person name="Kellner H."/>
            <person name="Castanera R."/>
            <person name="Alfaro M."/>
            <person name="Ramirez L."/>
            <person name="Pisabarro A.G."/>
            <person name="Kuo A."/>
            <person name="Tritt A."/>
            <person name="Lipzen A."/>
            <person name="He G."/>
            <person name="Yan M."/>
            <person name="Ng V."/>
            <person name="Cullen D."/>
            <person name="Martin F."/>
            <person name="Rosso M.-N."/>
            <person name="Henrissat B."/>
            <person name="Hibbett D."/>
            <person name="Martinez A.T."/>
            <person name="Grigoriev I.V."/>
        </authorList>
    </citation>
    <scope>NUCLEOTIDE SEQUENCE</scope>
    <source>
        <strain evidence="9">AH 40177</strain>
    </source>
</reference>
<evidence type="ECO:0000313" key="9">
    <source>
        <dbReference type="EMBL" id="KAF9077980.1"/>
    </source>
</evidence>
<dbReference type="Proteomes" id="UP000772434">
    <property type="component" value="Unassembled WGS sequence"/>
</dbReference>
<gene>
    <name evidence="9" type="ORF">BDP27DRAFT_1157988</name>
</gene>
<organism evidence="9 10">
    <name type="scientific">Rhodocollybia butyracea</name>
    <dbReference type="NCBI Taxonomy" id="206335"/>
    <lineage>
        <taxon>Eukaryota</taxon>
        <taxon>Fungi</taxon>
        <taxon>Dikarya</taxon>
        <taxon>Basidiomycota</taxon>
        <taxon>Agaricomycotina</taxon>
        <taxon>Agaricomycetes</taxon>
        <taxon>Agaricomycetidae</taxon>
        <taxon>Agaricales</taxon>
        <taxon>Marasmiineae</taxon>
        <taxon>Omphalotaceae</taxon>
        <taxon>Rhodocollybia</taxon>
    </lineage>
</organism>
<dbReference type="GO" id="GO:0005634">
    <property type="term" value="C:nucleus"/>
    <property type="evidence" value="ECO:0007669"/>
    <property type="project" value="UniProtKB-SubCell"/>
</dbReference>
<name>A0A9P5QC89_9AGAR</name>
<dbReference type="EMBL" id="JADNRY010000002">
    <property type="protein sequence ID" value="KAF9077980.1"/>
    <property type="molecule type" value="Genomic_DNA"/>
</dbReference>
<evidence type="ECO:0000256" key="5">
    <source>
        <dbReference type="ARBA" id="ARBA00015162"/>
    </source>
</evidence>
<protein>
    <recommendedName>
        <fullName evidence="5">Restriction of telomere capping protein 4</fullName>
    </recommendedName>
</protein>
<dbReference type="OrthoDB" id="128308at2759"/>
<dbReference type="InterPro" id="IPR028094">
    <property type="entry name" value="RTC4_C"/>
</dbReference>
<evidence type="ECO:0000256" key="6">
    <source>
        <dbReference type="ARBA" id="ARBA00022490"/>
    </source>
</evidence>
<feature type="non-terminal residue" evidence="9">
    <location>
        <position position="1"/>
    </location>
</feature>
<proteinExistence type="inferred from homology"/>
<dbReference type="InterPro" id="IPR039024">
    <property type="entry name" value="RTC4"/>
</dbReference>
<dbReference type="PANTHER" id="PTHR41391:SF1">
    <property type="entry name" value="RESTRICTION OF TELOMERE CAPPING PROTEIN 4"/>
    <property type="match status" value="1"/>
</dbReference>
<evidence type="ECO:0000256" key="2">
    <source>
        <dbReference type="ARBA" id="ARBA00004123"/>
    </source>
</evidence>
<dbReference type="SMART" id="SM01312">
    <property type="entry name" value="RTC4"/>
    <property type="match status" value="1"/>
</dbReference>
<evidence type="ECO:0000256" key="4">
    <source>
        <dbReference type="ARBA" id="ARBA00009461"/>
    </source>
</evidence>